<dbReference type="PANTHER" id="PTHR12176:SF79">
    <property type="entry name" value="METHYLTRANSFERASE TYPE 11 DOMAIN-CONTAINING PROTEIN"/>
    <property type="match status" value="1"/>
</dbReference>
<reference evidence="5" key="1">
    <citation type="submission" date="2021-01" db="EMBL/GenBank/DDBJ databases">
        <authorList>
            <consortium name="Genoscope - CEA"/>
            <person name="William W."/>
        </authorList>
    </citation>
    <scope>NUCLEOTIDE SEQUENCE</scope>
</reference>
<gene>
    <name evidence="5" type="ORF">PSON_ATCC_30995.1.T0380296</name>
</gene>
<organism evidence="5 6">
    <name type="scientific">Paramecium sonneborni</name>
    <dbReference type="NCBI Taxonomy" id="65129"/>
    <lineage>
        <taxon>Eukaryota</taxon>
        <taxon>Sar</taxon>
        <taxon>Alveolata</taxon>
        <taxon>Ciliophora</taxon>
        <taxon>Intramacronucleata</taxon>
        <taxon>Oligohymenophorea</taxon>
        <taxon>Peniculida</taxon>
        <taxon>Parameciidae</taxon>
        <taxon>Paramecium</taxon>
    </lineage>
</organism>
<dbReference type="AlphaFoldDB" id="A0A8S1MFC2"/>
<dbReference type="InterPro" id="IPR013216">
    <property type="entry name" value="Methyltransf_11"/>
</dbReference>
<name>A0A8S1MFC2_9CILI</name>
<evidence type="ECO:0000259" key="4">
    <source>
        <dbReference type="Pfam" id="PF08241"/>
    </source>
</evidence>
<dbReference type="GO" id="GO:0032259">
    <property type="term" value="P:methylation"/>
    <property type="evidence" value="ECO:0007669"/>
    <property type="project" value="UniProtKB-KW"/>
</dbReference>
<evidence type="ECO:0000256" key="1">
    <source>
        <dbReference type="ARBA" id="ARBA00008361"/>
    </source>
</evidence>
<comment type="caution">
    <text evidence="5">The sequence shown here is derived from an EMBL/GenBank/DDBJ whole genome shotgun (WGS) entry which is preliminary data.</text>
</comment>
<dbReference type="CDD" id="cd02440">
    <property type="entry name" value="AdoMet_MTases"/>
    <property type="match status" value="1"/>
</dbReference>
<dbReference type="PANTHER" id="PTHR12176">
    <property type="entry name" value="SAM-DEPENDENT METHYLTRANSFERASE SUPERFAMILY PROTEIN"/>
    <property type="match status" value="1"/>
</dbReference>
<dbReference type="Pfam" id="PF08241">
    <property type="entry name" value="Methyltransf_11"/>
    <property type="match status" value="1"/>
</dbReference>
<dbReference type="InterPro" id="IPR051419">
    <property type="entry name" value="Lys/N-term_MeTrsfase_sf"/>
</dbReference>
<dbReference type="Proteomes" id="UP000692954">
    <property type="component" value="Unassembled WGS sequence"/>
</dbReference>
<keyword evidence="6" id="KW-1185">Reference proteome</keyword>
<comment type="similarity">
    <text evidence="1">Belongs to the methyltransferase superfamily.</text>
</comment>
<evidence type="ECO:0000313" key="5">
    <source>
        <dbReference type="EMBL" id="CAD8079127.1"/>
    </source>
</evidence>
<feature type="domain" description="Methyltransferase type 11" evidence="4">
    <location>
        <begin position="90"/>
        <end position="188"/>
    </location>
</feature>
<keyword evidence="2" id="KW-0489">Methyltransferase</keyword>
<protein>
    <recommendedName>
        <fullName evidence="4">Methyltransferase type 11 domain-containing protein</fullName>
    </recommendedName>
</protein>
<proteinExistence type="inferred from homology"/>
<keyword evidence="3" id="KW-0808">Transferase</keyword>
<evidence type="ECO:0000256" key="2">
    <source>
        <dbReference type="ARBA" id="ARBA00022603"/>
    </source>
</evidence>
<evidence type="ECO:0000256" key="3">
    <source>
        <dbReference type="ARBA" id="ARBA00022679"/>
    </source>
</evidence>
<dbReference type="GO" id="GO:0008757">
    <property type="term" value="F:S-adenosylmethionine-dependent methyltransferase activity"/>
    <property type="evidence" value="ECO:0007669"/>
    <property type="project" value="InterPro"/>
</dbReference>
<dbReference type="EMBL" id="CAJJDN010000038">
    <property type="protein sequence ID" value="CAD8079127.1"/>
    <property type="molecule type" value="Genomic_DNA"/>
</dbReference>
<sequence length="232" mass="27677">MNSQQTSNILNNSDIIEGVEQLSQNNSIIQQMFKELNLSTEYPDYSSVDYWNNRYSLQKEKCFEWLQSYSKLQPFIHNCLFGRFDISQILYVGCGNSQLQDYMQLDGIKNIRCIDFSDILIRQKQQQTIPYYLMDVTNKIDFEDEEFDFIIDKCLLDSLMSGTSFFERVSKYLSECYRILKPNGTFMIVSYGHPDIRTIYLKMFKIQIIQIEKIKIEQFNDIEHHYIYMCTK</sequence>
<dbReference type="OrthoDB" id="430254at2759"/>
<evidence type="ECO:0000313" key="6">
    <source>
        <dbReference type="Proteomes" id="UP000692954"/>
    </source>
</evidence>
<accession>A0A8S1MFC2</accession>